<accession>A0A8S0TGQ6</accession>
<sequence length="190" mass="21944">MGCLDWVYQRENDSVLYINFGSITPLSADQMVEFAWEVSNSNQYFLWIIRPDMMNSKGTILPEGFLETTKGRGIFVEWCSQEQVLAHKAIGGFLTHCGWNSTIESISKGIPMICWPLSAEQQTNCRYACTKWDIRVEIEGDVTREKVEKVVRVMKDGENGREMRIRHWTGKTRLNWLLSLIALLTTTWKS</sequence>
<keyword evidence="2 3" id="KW-0808">Transferase</keyword>
<dbReference type="GO" id="GO:0080043">
    <property type="term" value="F:quercetin 3-O-glucosyltransferase activity"/>
    <property type="evidence" value="ECO:0007669"/>
    <property type="project" value="TreeGrafter"/>
</dbReference>
<evidence type="ECO:0000313" key="5">
    <source>
        <dbReference type="Proteomes" id="UP000594638"/>
    </source>
</evidence>
<dbReference type="InterPro" id="IPR002213">
    <property type="entry name" value="UDP_glucos_trans"/>
</dbReference>
<reference evidence="4 5" key="1">
    <citation type="submission" date="2019-12" db="EMBL/GenBank/DDBJ databases">
        <authorList>
            <person name="Alioto T."/>
            <person name="Alioto T."/>
            <person name="Gomez Garrido J."/>
        </authorList>
    </citation>
    <scope>NUCLEOTIDE SEQUENCE [LARGE SCALE GENOMIC DNA]</scope>
</reference>
<evidence type="ECO:0000256" key="3">
    <source>
        <dbReference type="RuleBase" id="RU003718"/>
    </source>
</evidence>
<dbReference type="EMBL" id="CACTIH010005852">
    <property type="protein sequence ID" value="CAA3002589.1"/>
    <property type="molecule type" value="Genomic_DNA"/>
</dbReference>
<dbReference type="PANTHER" id="PTHR11926">
    <property type="entry name" value="GLUCOSYL/GLUCURONOSYL TRANSFERASES"/>
    <property type="match status" value="1"/>
</dbReference>
<dbReference type="FunFam" id="3.40.50.2000:FF:000056">
    <property type="entry name" value="Glycosyltransferase"/>
    <property type="match status" value="1"/>
</dbReference>
<dbReference type="CDD" id="cd03784">
    <property type="entry name" value="GT1_Gtf-like"/>
    <property type="match status" value="1"/>
</dbReference>
<dbReference type="InterPro" id="IPR035595">
    <property type="entry name" value="UDP_glycos_trans_CS"/>
</dbReference>
<dbReference type="GO" id="GO:0080044">
    <property type="term" value="F:quercetin 7-O-glucosyltransferase activity"/>
    <property type="evidence" value="ECO:0007669"/>
    <property type="project" value="TreeGrafter"/>
</dbReference>
<dbReference type="Pfam" id="PF00201">
    <property type="entry name" value="UDPGT"/>
    <property type="match status" value="1"/>
</dbReference>
<comment type="similarity">
    <text evidence="1 3">Belongs to the UDP-glycosyltransferase family.</text>
</comment>
<comment type="caution">
    <text evidence="4">The sequence shown here is derived from an EMBL/GenBank/DDBJ whole genome shotgun (WGS) entry which is preliminary data.</text>
</comment>
<evidence type="ECO:0000313" key="4">
    <source>
        <dbReference type="EMBL" id="CAA3002589.1"/>
    </source>
</evidence>
<protein>
    <submittedName>
        <fullName evidence="4">7-deoxyloganetin glucosyltransferase-like</fullName>
    </submittedName>
</protein>
<dbReference type="Gene3D" id="3.40.50.2000">
    <property type="entry name" value="Glycogen Phosphorylase B"/>
    <property type="match status" value="1"/>
</dbReference>
<evidence type="ECO:0000256" key="1">
    <source>
        <dbReference type="ARBA" id="ARBA00009995"/>
    </source>
</evidence>
<organism evidence="4 5">
    <name type="scientific">Olea europaea subsp. europaea</name>
    <dbReference type="NCBI Taxonomy" id="158383"/>
    <lineage>
        <taxon>Eukaryota</taxon>
        <taxon>Viridiplantae</taxon>
        <taxon>Streptophyta</taxon>
        <taxon>Embryophyta</taxon>
        <taxon>Tracheophyta</taxon>
        <taxon>Spermatophyta</taxon>
        <taxon>Magnoliopsida</taxon>
        <taxon>eudicotyledons</taxon>
        <taxon>Gunneridae</taxon>
        <taxon>Pentapetalae</taxon>
        <taxon>asterids</taxon>
        <taxon>lamiids</taxon>
        <taxon>Lamiales</taxon>
        <taxon>Oleaceae</taxon>
        <taxon>Oleeae</taxon>
        <taxon>Olea</taxon>
    </lineage>
</organism>
<gene>
    <name evidence="4" type="ORF">OLEA9_A011009</name>
</gene>
<dbReference type="SUPFAM" id="SSF53756">
    <property type="entry name" value="UDP-Glycosyltransferase/glycogen phosphorylase"/>
    <property type="match status" value="1"/>
</dbReference>
<keyword evidence="5" id="KW-1185">Reference proteome</keyword>
<dbReference type="Proteomes" id="UP000594638">
    <property type="component" value="Unassembled WGS sequence"/>
</dbReference>
<dbReference type="PANTHER" id="PTHR11926:SF774">
    <property type="entry name" value="UDP-GLYCOSYLTRANSFERASE 85A1-RELATED"/>
    <property type="match status" value="1"/>
</dbReference>
<proteinExistence type="inferred from homology"/>
<dbReference type="OrthoDB" id="911655at2759"/>
<name>A0A8S0TGQ6_OLEEU</name>
<keyword evidence="3" id="KW-0328">Glycosyltransferase</keyword>
<evidence type="ECO:0000256" key="2">
    <source>
        <dbReference type="ARBA" id="ARBA00022679"/>
    </source>
</evidence>
<dbReference type="PROSITE" id="PS00375">
    <property type="entry name" value="UDPGT"/>
    <property type="match status" value="1"/>
</dbReference>
<dbReference type="Gramene" id="OE9A011009T1">
    <property type="protein sequence ID" value="OE9A011009C1"/>
    <property type="gene ID" value="OE9A011009"/>
</dbReference>
<dbReference type="AlphaFoldDB" id="A0A8S0TGQ6"/>